<comment type="similarity">
    <text evidence="1">Belongs to the PNP/UDP phosphorylase family. Futalosine hydrolase subfamily.</text>
</comment>
<comment type="caution">
    <text evidence="4">The sequence shown here is derived from an EMBL/GenBank/DDBJ whole genome shotgun (WGS) entry which is preliminary data.</text>
</comment>
<dbReference type="InterPro" id="IPR019963">
    <property type="entry name" value="FL_hydrolase_MqnB"/>
</dbReference>
<dbReference type="SUPFAM" id="SSF53167">
    <property type="entry name" value="Purine and uridine phosphorylases"/>
    <property type="match status" value="1"/>
</dbReference>
<sequence>MPTLLAYAAPREGAVLDRELGDLDALELGVGKVAAAMKLSAALARDRPDALVLFGVCGAYPARHLRRGLRALGVLDLCVVASEVMADEGVATPEGFLDLAGLGLGERGPIHADRELSERIAAALGCPQAPGATVSTGAGTDALSEAYAARSGAVVETMEGGAVATVCRRFGVPFAQLRVVSNRTGDRSEGGWDLDGALVELRQALARLRSEGVI</sequence>
<dbReference type="GO" id="GO:0009116">
    <property type="term" value="P:nucleoside metabolic process"/>
    <property type="evidence" value="ECO:0007669"/>
    <property type="project" value="InterPro"/>
</dbReference>
<evidence type="ECO:0000259" key="3">
    <source>
        <dbReference type="Pfam" id="PF01048"/>
    </source>
</evidence>
<accession>A0A2S9YCN6</accession>
<protein>
    <recommendedName>
        <fullName evidence="1 2">Futalosine hydrolase</fullName>
        <shortName evidence="1">FL hydrolase</shortName>
        <ecNumber evidence="1 2">3.2.2.26</ecNumber>
    </recommendedName>
    <alternativeName>
        <fullName evidence="1">Futalosine nucleosidase</fullName>
    </alternativeName>
    <alternativeName>
        <fullName evidence="1">Menaquinone biosynthetic enzyme MqnB</fullName>
    </alternativeName>
</protein>
<dbReference type="EMBL" id="PVNK01000111">
    <property type="protein sequence ID" value="PRQ02812.1"/>
    <property type="molecule type" value="Genomic_DNA"/>
</dbReference>
<dbReference type="GO" id="GO:0008782">
    <property type="term" value="F:adenosylhomocysteine nucleosidase activity"/>
    <property type="evidence" value="ECO:0007669"/>
    <property type="project" value="TreeGrafter"/>
</dbReference>
<comment type="function">
    <text evidence="1">Catalyzes the hydrolysis of futalosine (FL) to dehypoxanthine futalosine (DHFL) and hypoxanthine, a step in the biosynthesis of menaquinone (MK, vitamin K2).</text>
</comment>
<dbReference type="NCBIfam" id="TIGR03664">
    <property type="entry name" value="fut_nucase"/>
    <property type="match status" value="1"/>
</dbReference>
<dbReference type="GO" id="GO:0008930">
    <property type="term" value="F:methylthioadenosine nucleosidase activity"/>
    <property type="evidence" value="ECO:0007669"/>
    <property type="project" value="TreeGrafter"/>
</dbReference>
<dbReference type="Proteomes" id="UP000237968">
    <property type="component" value="Unassembled WGS sequence"/>
</dbReference>
<dbReference type="GO" id="GO:0005829">
    <property type="term" value="C:cytosol"/>
    <property type="evidence" value="ECO:0007669"/>
    <property type="project" value="TreeGrafter"/>
</dbReference>
<dbReference type="HAMAP" id="MF_00991">
    <property type="entry name" value="MqnB"/>
    <property type="match status" value="1"/>
</dbReference>
<gene>
    <name evidence="1 4" type="primary">mqnB</name>
    <name evidence="4" type="ORF">ENSA5_20770</name>
</gene>
<keyword evidence="5" id="KW-1185">Reference proteome</keyword>
<comment type="pathway">
    <text evidence="1">Quinol/quinone metabolism; menaquinone biosynthesis.</text>
</comment>
<evidence type="ECO:0000256" key="2">
    <source>
        <dbReference type="NCBIfam" id="TIGR03664"/>
    </source>
</evidence>
<dbReference type="Gene3D" id="3.40.50.1580">
    <property type="entry name" value="Nucleoside phosphorylase domain"/>
    <property type="match status" value="1"/>
</dbReference>
<keyword evidence="1 4" id="KW-0378">Hydrolase</keyword>
<dbReference type="PANTHER" id="PTHR46832:SF2">
    <property type="entry name" value="FUTALOSINE HYDROLASE"/>
    <property type="match status" value="1"/>
</dbReference>
<dbReference type="InterPro" id="IPR000845">
    <property type="entry name" value="Nucleoside_phosphorylase_d"/>
</dbReference>
<dbReference type="Pfam" id="PF01048">
    <property type="entry name" value="PNP_UDP_1"/>
    <property type="match status" value="1"/>
</dbReference>
<dbReference type="RefSeq" id="WP_181197610.1">
    <property type="nucleotide sequence ID" value="NZ_PVNK01000111.1"/>
</dbReference>
<proteinExistence type="inferred from homology"/>
<dbReference type="GO" id="GO:0009234">
    <property type="term" value="P:menaquinone biosynthetic process"/>
    <property type="evidence" value="ECO:0007669"/>
    <property type="project" value="UniProtKB-UniRule"/>
</dbReference>
<evidence type="ECO:0000313" key="5">
    <source>
        <dbReference type="Proteomes" id="UP000237968"/>
    </source>
</evidence>
<dbReference type="AlphaFoldDB" id="A0A2S9YCN6"/>
<feature type="domain" description="Nucleoside phosphorylase" evidence="3">
    <location>
        <begin position="29"/>
        <end position="198"/>
    </location>
</feature>
<dbReference type="EC" id="3.2.2.26" evidence="1 2"/>
<reference evidence="4 5" key="1">
    <citation type="submission" date="2018-03" db="EMBL/GenBank/DDBJ databases">
        <title>Draft Genome Sequences of the Obligatory Marine Myxobacteria Enhygromyxa salina SWB005.</title>
        <authorList>
            <person name="Poehlein A."/>
            <person name="Moghaddam J.A."/>
            <person name="Harms H."/>
            <person name="Alanjari M."/>
            <person name="Koenig G.M."/>
            <person name="Daniel R."/>
            <person name="Schaeberle T.F."/>
        </authorList>
    </citation>
    <scope>NUCLEOTIDE SEQUENCE [LARGE SCALE GENOMIC DNA]</scope>
    <source>
        <strain evidence="4 5">SWB005</strain>
    </source>
</reference>
<keyword evidence="4" id="KW-0326">Glycosidase</keyword>
<dbReference type="GO" id="GO:0019284">
    <property type="term" value="P:L-methionine salvage from S-adenosylmethionine"/>
    <property type="evidence" value="ECO:0007669"/>
    <property type="project" value="TreeGrafter"/>
</dbReference>
<keyword evidence="1" id="KW-0474">Menaquinone biosynthesis</keyword>
<organism evidence="4 5">
    <name type="scientific">Enhygromyxa salina</name>
    <dbReference type="NCBI Taxonomy" id="215803"/>
    <lineage>
        <taxon>Bacteria</taxon>
        <taxon>Pseudomonadati</taxon>
        <taxon>Myxococcota</taxon>
        <taxon>Polyangia</taxon>
        <taxon>Nannocystales</taxon>
        <taxon>Nannocystaceae</taxon>
        <taxon>Enhygromyxa</taxon>
    </lineage>
</organism>
<dbReference type="CDD" id="cd17766">
    <property type="entry name" value="futalosine_nucleosidase_MqnB"/>
    <property type="match status" value="1"/>
</dbReference>
<evidence type="ECO:0000256" key="1">
    <source>
        <dbReference type="HAMAP-Rule" id="MF_00991"/>
    </source>
</evidence>
<name>A0A2S9YCN6_9BACT</name>
<comment type="catalytic activity">
    <reaction evidence="1">
        <text>futalosine + H2O = dehypoxanthine futalosine + hypoxanthine</text>
        <dbReference type="Rhea" id="RHEA:25904"/>
        <dbReference type="ChEBI" id="CHEBI:15377"/>
        <dbReference type="ChEBI" id="CHEBI:17368"/>
        <dbReference type="ChEBI" id="CHEBI:58863"/>
        <dbReference type="ChEBI" id="CHEBI:58864"/>
        <dbReference type="EC" id="3.2.2.26"/>
    </reaction>
</comment>
<dbReference type="UniPathway" id="UPA00079"/>
<evidence type="ECO:0000313" key="4">
    <source>
        <dbReference type="EMBL" id="PRQ02812.1"/>
    </source>
</evidence>
<dbReference type="InterPro" id="IPR035994">
    <property type="entry name" value="Nucleoside_phosphorylase_sf"/>
</dbReference>
<dbReference type="PANTHER" id="PTHR46832">
    <property type="entry name" value="5'-METHYLTHIOADENOSINE/S-ADENOSYLHOMOCYSTEINE NUCLEOSIDASE"/>
    <property type="match status" value="1"/>
</dbReference>